<dbReference type="SUPFAM" id="SSF54821">
    <property type="entry name" value="Ribosomal protein S3 C-terminal domain"/>
    <property type="match status" value="1"/>
</dbReference>
<dbReference type="SUPFAM" id="SSF54814">
    <property type="entry name" value="Prokaryotic type KH domain (KH-domain type II)"/>
    <property type="match status" value="1"/>
</dbReference>
<evidence type="ECO:0000313" key="10">
    <source>
        <dbReference type="EMBL" id="TSC91183.1"/>
    </source>
</evidence>
<dbReference type="GO" id="GO:0006412">
    <property type="term" value="P:translation"/>
    <property type="evidence" value="ECO:0007669"/>
    <property type="project" value="UniProtKB-UniRule"/>
</dbReference>
<proteinExistence type="inferred from homology"/>
<dbReference type="InterPro" id="IPR009019">
    <property type="entry name" value="KH_sf_prok-type"/>
</dbReference>
<dbReference type="Gene3D" id="3.30.300.20">
    <property type="match status" value="1"/>
</dbReference>
<dbReference type="Pfam" id="PF07650">
    <property type="entry name" value="KH_2"/>
    <property type="match status" value="1"/>
</dbReference>
<dbReference type="NCBIfam" id="TIGR01009">
    <property type="entry name" value="rpsC_bact"/>
    <property type="match status" value="1"/>
</dbReference>
<dbReference type="InterPro" id="IPR015946">
    <property type="entry name" value="KH_dom-like_a/b"/>
</dbReference>
<dbReference type="Proteomes" id="UP000318296">
    <property type="component" value="Unassembled WGS sequence"/>
</dbReference>
<sequence length="218" mass="24602">MGHKVNPISLRLIDNRNWKSNWFSKRDYAKFLHQDLEIRQAIEDSFAQAGIADIRIERRQKDIVVTVYSSRPGMIIGHSGEGASKLNLAIEKITKAKAKVKVEVMEVKRPDLEARLMADSIVYQLLRRMPFRRVVKQAIEKIMFAGAKGARIRVAGRLGGVEIARNETMQEGSVPLHTLRADIDYACLPAKTTNVGTIGVKVWINRGIKVKKRIKSNS</sequence>
<keyword evidence="5 8" id="KW-0687">Ribonucleoprotein</keyword>
<dbReference type="EMBL" id="VMGH01000046">
    <property type="protein sequence ID" value="TSC91183.1"/>
    <property type="molecule type" value="Genomic_DNA"/>
</dbReference>
<gene>
    <name evidence="8" type="primary">rpsC</name>
    <name evidence="10" type="ORF">CEN92_319</name>
</gene>
<dbReference type="InterPro" id="IPR036419">
    <property type="entry name" value="Ribosomal_S3_C_sf"/>
</dbReference>
<protein>
    <recommendedName>
        <fullName evidence="7 8">Small ribosomal subunit protein uS3</fullName>
    </recommendedName>
</protein>
<evidence type="ECO:0000256" key="4">
    <source>
        <dbReference type="ARBA" id="ARBA00022980"/>
    </source>
</evidence>
<reference evidence="10 11" key="1">
    <citation type="submission" date="2017-07" db="EMBL/GenBank/DDBJ databases">
        <title>Mechanisms for carbon and nitrogen cycling indicate functional differentiation within the Candidate Phyla Radiation.</title>
        <authorList>
            <person name="Danczak R.E."/>
            <person name="Johnston M.D."/>
            <person name="Kenah C."/>
            <person name="Slattery M."/>
            <person name="Wrighton K.C."/>
            <person name="Wilkins M.J."/>
        </authorList>
    </citation>
    <scope>NUCLEOTIDE SEQUENCE [LARGE SCALE GENOMIC DNA]</scope>
    <source>
        <strain evidence="10">Licking1014_96</strain>
    </source>
</reference>
<dbReference type="InterPro" id="IPR001351">
    <property type="entry name" value="Ribosomal_uS3_C"/>
</dbReference>
<dbReference type="FunFam" id="3.30.300.20:FF:000001">
    <property type="entry name" value="30S ribosomal protein S3"/>
    <property type="match status" value="1"/>
</dbReference>
<dbReference type="AlphaFoldDB" id="A0A554LE79"/>
<evidence type="ECO:0000256" key="7">
    <source>
        <dbReference type="ARBA" id="ARBA00035257"/>
    </source>
</evidence>
<dbReference type="PANTHER" id="PTHR11760">
    <property type="entry name" value="30S/40S RIBOSOMAL PROTEIN S3"/>
    <property type="match status" value="1"/>
</dbReference>
<dbReference type="GO" id="GO:0003735">
    <property type="term" value="F:structural constituent of ribosome"/>
    <property type="evidence" value="ECO:0007669"/>
    <property type="project" value="InterPro"/>
</dbReference>
<evidence type="ECO:0000256" key="8">
    <source>
        <dbReference type="HAMAP-Rule" id="MF_01309"/>
    </source>
</evidence>
<accession>A0A554LE79</accession>
<dbReference type="Gene3D" id="3.30.1140.32">
    <property type="entry name" value="Ribosomal protein S3, C-terminal domain"/>
    <property type="match status" value="1"/>
</dbReference>
<evidence type="ECO:0000256" key="1">
    <source>
        <dbReference type="ARBA" id="ARBA00010761"/>
    </source>
</evidence>
<keyword evidence="4 8" id="KW-0689">Ribosomal protein</keyword>
<comment type="function">
    <text evidence="6 8">Binds the lower part of the 30S subunit head. Binds mRNA in the 70S ribosome, positioning it for translation.</text>
</comment>
<dbReference type="GO" id="GO:0022627">
    <property type="term" value="C:cytosolic small ribosomal subunit"/>
    <property type="evidence" value="ECO:0007669"/>
    <property type="project" value="TreeGrafter"/>
</dbReference>
<evidence type="ECO:0000313" key="11">
    <source>
        <dbReference type="Proteomes" id="UP000318296"/>
    </source>
</evidence>
<dbReference type="CDD" id="cd02412">
    <property type="entry name" value="KH-II_30S_S3"/>
    <property type="match status" value="1"/>
</dbReference>
<dbReference type="InterPro" id="IPR057258">
    <property type="entry name" value="Ribosomal_uS3"/>
</dbReference>
<evidence type="ECO:0000259" key="9">
    <source>
        <dbReference type="PROSITE" id="PS50823"/>
    </source>
</evidence>
<comment type="caution">
    <text evidence="10">The sequence shown here is derived from an EMBL/GenBank/DDBJ whole genome shotgun (WGS) entry which is preliminary data.</text>
</comment>
<dbReference type="GO" id="GO:0019843">
    <property type="term" value="F:rRNA binding"/>
    <property type="evidence" value="ECO:0007669"/>
    <property type="project" value="UniProtKB-UniRule"/>
</dbReference>
<comment type="subunit">
    <text evidence="8">Part of the 30S ribosomal subunit. Forms a tight complex with proteins S10 and S14.</text>
</comment>
<dbReference type="Pfam" id="PF00189">
    <property type="entry name" value="Ribosomal_S3_C"/>
    <property type="match status" value="1"/>
</dbReference>
<dbReference type="GO" id="GO:0003729">
    <property type="term" value="F:mRNA binding"/>
    <property type="evidence" value="ECO:0007669"/>
    <property type="project" value="UniProtKB-UniRule"/>
</dbReference>
<evidence type="ECO:0000256" key="3">
    <source>
        <dbReference type="ARBA" id="ARBA00022884"/>
    </source>
</evidence>
<name>A0A554LE79_9BACT</name>
<evidence type="ECO:0000256" key="2">
    <source>
        <dbReference type="ARBA" id="ARBA00022730"/>
    </source>
</evidence>
<keyword evidence="3 8" id="KW-0694">RNA-binding</keyword>
<evidence type="ECO:0000256" key="5">
    <source>
        <dbReference type="ARBA" id="ARBA00023274"/>
    </source>
</evidence>
<dbReference type="InterPro" id="IPR004044">
    <property type="entry name" value="KH_dom_type_2"/>
</dbReference>
<dbReference type="HAMAP" id="MF_01309_B">
    <property type="entry name" value="Ribosomal_uS3_B"/>
    <property type="match status" value="1"/>
</dbReference>
<dbReference type="InterPro" id="IPR005704">
    <property type="entry name" value="Ribosomal_uS3_bac-typ"/>
</dbReference>
<feature type="domain" description="KH type-2" evidence="9">
    <location>
        <begin position="38"/>
        <end position="108"/>
    </location>
</feature>
<dbReference type="PANTHER" id="PTHR11760:SF19">
    <property type="entry name" value="SMALL RIBOSOMAL SUBUNIT PROTEIN US3C"/>
    <property type="match status" value="1"/>
</dbReference>
<dbReference type="PROSITE" id="PS50823">
    <property type="entry name" value="KH_TYPE_2"/>
    <property type="match status" value="1"/>
</dbReference>
<keyword evidence="2 8" id="KW-0699">rRNA-binding</keyword>
<comment type="similarity">
    <text evidence="1 8">Belongs to the universal ribosomal protein uS3 family.</text>
</comment>
<evidence type="ECO:0000256" key="6">
    <source>
        <dbReference type="ARBA" id="ARBA00024998"/>
    </source>
</evidence>
<organism evidence="10 11">
    <name type="scientific">Candidatus Berkelbacteria bacterium Licking1014_96</name>
    <dbReference type="NCBI Taxonomy" id="2017149"/>
    <lineage>
        <taxon>Bacteria</taxon>
        <taxon>Candidatus Berkelbacteria</taxon>
    </lineage>
</organism>